<dbReference type="HAMAP" id="MF_00003">
    <property type="entry name" value="RbfA"/>
    <property type="match status" value="1"/>
</dbReference>
<dbReference type="InterPro" id="IPR020053">
    <property type="entry name" value="Ribosome-bd_factorA_CS"/>
</dbReference>
<keyword evidence="4" id="KW-1185">Reference proteome</keyword>
<sequence length="119" mass="13363">MPKEYARSERVAQMIIRHLAVILRNDVKDPRVSSLTVTDVEVTKDLRQAKVFVTTLSDDQVDIADTMEAVDKANGFLRRALAAVIDMRHCPSLIFSYDNSISEGARMSALIDKALNKRD</sequence>
<gene>
    <name evidence="2" type="primary">rbfA</name>
    <name evidence="3" type="ORF">DFR28_104112</name>
</gene>
<dbReference type="InterPro" id="IPR015946">
    <property type="entry name" value="KH_dom-like_a/b"/>
</dbReference>
<dbReference type="GO" id="GO:0030490">
    <property type="term" value="P:maturation of SSU-rRNA"/>
    <property type="evidence" value="ECO:0007669"/>
    <property type="project" value="UniProtKB-UniRule"/>
</dbReference>
<proteinExistence type="inferred from homology"/>
<dbReference type="Proteomes" id="UP000253083">
    <property type="component" value="Unassembled WGS sequence"/>
</dbReference>
<protein>
    <recommendedName>
        <fullName evidence="2">Ribosome-binding factor A</fullName>
    </recommendedName>
</protein>
<keyword evidence="2" id="KW-0963">Cytoplasm</keyword>
<evidence type="ECO:0000313" key="4">
    <source>
        <dbReference type="Proteomes" id="UP000253083"/>
    </source>
</evidence>
<evidence type="ECO:0000256" key="1">
    <source>
        <dbReference type="ARBA" id="ARBA00022517"/>
    </source>
</evidence>
<dbReference type="GO" id="GO:0043024">
    <property type="term" value="F:ribosomal small subunit binding"/>
    <property type="evidence" value="ECO:0007669"/>
    <property type="project" value="TreeGrafter"/>
</dbReference>
<dbReference type="Pfam" id="PF02033">
    <property type="entry name" value="RBFA"/>
    <property type="match status" value="1"/>
</dbReference>
<dbReference type="InterPro" id="IPR023799">
    <property type="entry name" value="RbfA_dom_sf"/>
</dbReference>
<comment type="similarity">
    <text evidence="2">Belongs to the RbfA family.</text>
</comment>
<dbReference type="RefSeq" id="WP_113955050.1">
    <property type="nucleotide sequence ID" value="NZ_QNRT01000004.1"/>
</dbReference>
<name>A0A395JMQ3_9GAMM</name>
<comment type="caution">
    <text evidence="3">The sequence shown here is derived from an EMBL/GenBank/DDBJ whole genome shotgun (WGS) entry which is preliminary data.</text>
</comment>
<evidence type="ECO:0000313" key="3">
    <source>
        <dbReference type="EMBL" id="RBP49184.1"/>
    </source>
</evidence>
<accession>A0A395JMQ3</accession>
<dbReference type="InParanoid" id="A0A395JMQ3"/>
<comment type="subunit">
    <text evidence="2">Monomer. Binds 30S ribosomal subunits, but not 50S ribosomal subunits or 70S ribosomes.</text>
</comment>
<dbReference type="PROSITE" id="PS01319">
    <property type="entry name" value="RBFA"/>
    <property type="match status" value="1"/>
</dbReference>
<evidence type="ECO:0000256" key="2">
    <source>
        <dbReference type="HAMAP-Rule" id="MF_00003"/>
    </source>
</evidence>
<dbReference type="AlphaFoldDB" id="A0A395JMQ3"/>
<reference evidence="3 4" key="1">
    <citation type="submission" date="2018-06" db="EMBL/GenBank/DDBJ databases">
        <title>Genomic Encyclopedia of Type Strains, Phase IV (KMG-IV): sequencing the most valuable type-strain genomes for metagenomic binning, comparative biology and taxonomic classification.</title>
        <authorList>
            <person name="Goeker M."/>
        </authorList>
    </citation>
    <scope>NUCLEOTIDE SEQUENCE [LARGE SCALE GENOMIC DNA]</scope>
    <source>
        <strain evidence="3 4">DSM 24032</strain>
    </source>
</reference>
<keyword evidence="1 2" id="KW-0690">Ribosome biogenesis</keyword>
<dbReference type="NCBIfam" id="TIGR00082">
    <property type="entry name" value="rbfA"/>
    <property type="match status" value="1"/>
</dbReference>
<comment type="function">
    <text evidence="2">One of several proteins that assist in the late maturation steps of the functional core of the 30S ribosomal subunit. Associates with free 30S ribosomal subunits (but not with 30S subunits that are part of 70S ribosomes or polysomes). Required for efficient processing of 16S rRNA. May interact with the 5'-terminal helix region of 16S rRNA.</text>
</comment>
<dbReference type="FunCoup" id="A0A395JMQ3">
    <property type="interactions" value="474"/>
</dbReference>
<dbReference type="PANTHER" id="PTHR33515">
    <property type="entry name" value="RIBOSOME-BINDING FACTOR A, CHLOROPLASTIC-RELATED"/>
    <property type="match status" value="1"/>
</dbReference>
<dbReference type="InterPro" id="IPR000238">
    <property type="entry name" value="RbfA"/>
</dbReference>
<dbReference type="EMBL" id="QNRT01000004">
    <property type="protein sequence ID" value="RBP49184.1"/>
    <property type="molecule type" value="Genomic_DNA"/>
</dbReference>
<dbReference type="PANTHER" id="PTHR33515:SF1">
    <property type="entry name" value="RIBOSOME-BINDING FACTOR A, CHLOROPLASTIC-RELATED"/>
    <property type="match status" value="1"/>
</dbReference>
<dbReference type="OrthoDB" id="307788at2"/>
<dbReference type="Gene3D" id="3.30.300.20">
    <property type="match status" value="1"/>
</dbReference>
<comment type="subcellular location">
    <subcellularLocation>
        <location evidence="2">Cytoplasm</location>
    </subcellularLocation>
</comment>
<dbReference type="SUPFAM" id="SSF89919">
    <property type="entry name" value="Ribosome-binding factor A, RbfA"/>
    <property type="match status" value="1"/>
</dbReference>
<organism evidence="3 4">
    <name type="scientific">Arenicella xantha</name>
    <dbReference type="NCBI Taxonomy" id="644221"/>
    <lineage>
        <taxon>Bacteria</taxon>
        <taxon>Pseudomonadati</taxon>
        <taxon>Pseudomonadota</taxon>
        <taxon>Gammaproteobacteria</taxon>
        <taxon>Arenicellales</taxon>
        <taxon>Arenicellaceae</taxon>
        <taxon>Arenicella</taxon>
    </lineage>
</organism>
<dbReference type="GO" id="GO:0005829">
    <property type="term" value="C:cytosol"/>
    <property type="evidence" value="ECO:0007669"/>
    <property type="project" value="TreeGrafter"/>
</dbReference>